<gene>
    <name evidence="1" type="ORF">DW150_17430</name>
</gene>
<protein>
    <submittedName>
        <fullName evidence="1">Uncharacterized protein</fullName>
    </submittedName>
</protein>
<dbReference type="AlphaFoldDB" id="A0A415BLJ5"/>
<sequence length="233" mass="27761">MEGVRRCVVNQVKDIYIVSPRDERIIEFCKDRELVYVDEASLFDFSPKDMKLMVGNDKRDRSGWLFQQFIKLSGKIGTCENYLCIDADHILIRPHVFLTTKGLPVFYKSSEYHKPYTDSVEKLTGQKHFAFLSYVAHKMCFNKTKLKELHRVLEEKEEGKTWTQVIIDSYDRREGSGISEFQLYGHYVDRKIERPWLEHDLLYDKLEDYAELCKQYSHRYASVTFPEWMNKIE</sequence>
<evidence type="ECO:0000313" key="2">
    <source>
        <dbReference type="Proteomes" id="UP000285777"/>
    </source>
</evidence>
<dbReference type="Proteomes" id="UP000285777">
    <property type="component" value="Unassembled WGS sequence"/>
</dbReference>
<proteinExistence type="predicted"/>
<comment type="caution">
    <text evidence="1">The sequence shown here is derived from an EMBL/GenBank/DDBJ whole genome shotgun (WGS) entry which is preliminary data.</text>
</comment>
<dbReference type="EMBL" id="QRLF01000033">
    <property type="protein sequence ID" value="RHI87199.1"/>
    <property type="molecule type" value="Genomic_DNA"/>
</dbReference>
<name>A0A415BLJ5_PHOVU</name>
<evidence type="ECO:0000313" key="1">
    <source>
        <dbReference type="EMBL" id="RHI87199.1"/>
    </source>
</evidence>
<accession>A0A415BLJ5</accession>
<reference evidence="1 2" key="1">
    <citation type="submission" date="2018-08" db="EMBL/GenBank/DDBJ databases">
        <title>A genome reference for cultivated species of the human gut microbiota.</title>
        <authorList>
            <person name="Zou Y."/>
            <person name="Xue W."/>
            <person name="Luo G."/>
        </authorList>
    </citation>
    <scope>NUCLEOTIDE SEQUENCE [LARGE SCALE GENOMIC DNA]</scope>
    <source>
        <strain evidence="1 2">AM13-21</strain>
    </source>
</reference>
<organism evidence="1 2">
    <name type="scientific">Phocaeicola vulgatus</name>
    <name type="common">Bacteroides vulgatus</name>
    <dbReference type="NCBI Taxonomy" id="821"/>
    <lineage>
        <taxon>Bacteria</taxon>
        <taxon>Pseudomonadati</taxon>
        <taxon>Bacteroidota</taxon>
        <taxon>Bacteroidia</taxon>
        <taxon>Bacteroidales</taxon>
        <taxon>Bacteroidaceae</taxon>
        <taxon>Phocaeicola</taxon>
    </lineage>
</organism>